<dbReference type="InterPro" id="IPR002852">
    <property type="entry name" value="UPF0251"/>
</dbReference>
<organism evidence="4 5">
    <name type="scientific">Eiseniibacteriota bacterium</name>
    <dbReference type="NCBI Taxonomy" id="2212470"/>
    <lineage>
        <taxon>Bacteria</taxon>
        <taxon>Candidatus Eiseniibacteriota</taxon>
    </lineage>
</organism>
<dbReference type="Pfam" id="PF02001">
    <property type="entry name" value="DUF134"/>
    <property type="match status" value="1"/>
</dbReference>
<comment type="caution">
    <text evidence="4">The sequence shown here is derived from an EMBL/GenBank/DDBJ whole genome shotgun (WGS) entry which is preliminary data.</text>
</comment>
<proteinExistence type="inferred from homology"/>
<dbReference type="HAMAP" id="MF_00674">
    <property type="entry name" value="UPF0251"/>
    <property type="match status" value="1"/>
</dbReference>
<name>A0A956RRL2_UNCEI</name>
<dbReference type="Proteomes" id="UP000697710">
    <property type="component" value="Unassembled WGS sequence"/>
</dbReference>
<dbReference type="PANTHER" id="PTHR37478">
    <property type="match status" value="1"/>
</dbReference>
<evidence type="ECO:0000256" key="3">
    <source>
        <dbReference type="SAM" id="MobiDB-lite"/>
    </source>
</evidence>
<accession>A0A956RRL2</accession>
<dbReference type="AlphaFoldDB" id="A0A956RRL2"/>
<comment type="similarity">
    <text evidence="1 2">Belongs to the UPF0251 family.</text>
</comment>
<reference evidence="4" key="1">
    <citation type="submission" date="2020-04" db="EMBL/GenBank/DDBJ databases">
        <authorList>
            <person name="Zhang T."/>
        </authorList>
    </citation>
    <scope>NUCLEOTIDE SEQUENCE</scope>
    <source>
        <strain evidence="4">HKST-UBA01</strain>
    </source>
</reference>
<evidence type="ECO:0000256" key="2">
    <source>
        <dbReference type="HAMAP-Rule" id="MF_00674"/>
    </source>
</evidence>
<evidence type="ECO:0000313" key="5">
    <source>
        <dbReference type="Proteomes" id="UP000697710"/>
    </source>
</evidence>
<sequence>MARPHKCRRVALSPAATAFKPAGVPIRNLEVTRLRLDELEALRLADLEGCYHEEGARRMKISRATFGRLVENARRKVAHALFEPRMLIFEGGTIEMAPKRTFLCDDCSKEFALPFGTGRPTGCPHCQGRRFHRTSRDARGSRRGGPDARGRCRRSTPAAEHTPEPQEA</sequence>
<feature type="region of interest" description="Disordered" evidence="3">
    <location>
        <begin position="128"/>
        <end position="168"/>
    </location>
</feature>
<dbReference type="PANTHER" id="PTHR37478:SF2">
    <property type="entry name" value="UPF0251 PROTEIN TK0562"/>
    <property type="match status" value="1"/>
</dbReference>
<evidence type="ECO:0000256" key="1">
    <source>
        <dbReference type="ARBA" id="ARBA00009350"/>
    </source>
</evidence>
<feature type="compositionally biased region" description="Basic and acidic residues" evidence="3">
    <location>
        <begin position="134"/>
        <end position="150"/>
    </location>
</feature>
<dbReference type="EMBL" id="JAGQHR010000813">
    <property type="protein sequence ID" value="MCA9729717.1"/>
    <property type="molecule type" value="Genomic_DNA"/>
</dbReference>
<gene>
    <name evidence="4" type="ORF">KC729_18690</name>
</gene>
<evidence type="ECO:0000313" key="4">
    <source>
        <dbReference type="EMBL" id="MCA9729717.1"/>
    </source>
</evidence>
<protein>
    <recommendedName>
        <fullName evidence="2">UPF0251 protein KC729_18690</fullName>
    </recommendedName>
</protein>
<reference evidence="4" key="2">
    <citation type="journal article" date="2021" name="Microbiome">
        <title>Successional dynamics and alternative stable states in a saline activated sludge microbial community over 9 years.</title>
        <authorList>
            <person name="Wang Y."/>
            <person name="Ye J."/>
            <person name="Ju F."/>
            <person name="Liu L."/>
            <person name="Boyd J.A."/>
            <person name="Deng Y."/>
            <person name="Parks D.H."/>
            <person name="Jiang X."/>
            <person name="Yin X."/>
            <person name="Woodcroft B.J."/>
            <person name="Tyson G.W."/>
            <person name="Hugenholtz P."/>
            <person name="Polz M.F."/>
            <person name="Zhang T."/>
        </authorList>
    </citation>
    <scope>NUCLEOTIDE SEQUENCE</scope>
    <source>
        <strain evidence="4">HKST-UBA01</strain>
    </source>
</reference>